<accession>A0A387BQS4</accession>
<keyword evidence="1" id="KW-1133">Transmembrane helix</keyword>
<protein>
    <recommendedName>
        <fullName evidence="4">Cardiolipin synthase N-terminal domain-containing protein</fullName>
    </recommendedName>
</protein>
<keyword evidence="3" id="KW-1185">Reference proteome</keyword>
<proteinExistence type="predicted"/>
<evidence type="ECO:0000313" key="3">
    <source>
        <dbReference type="Proteomes" id="UP000275069"/>
    </source>
</evidence>
<evidence type="ECO:0008006" key="4">
    <source>
        <dbReference type="Google" id="ProtNLM"/>
    </source>
</evidence>
<keyword evidence="1" id="KW-0812">Transmembrane</keyword>
<reference evidence="2 3" key="1">
    <citation type="submission" date="2018-09" db="EMBL/GenBank/DDBJ databases">
        <title>Genome sequencing of strain 2DFW10M-5.</title>
        <authorList>
            <person name="Heo J."/>
            <person name="Kim S.-J."/>
            <person name="Kwon S.-W."/>
        </authorList>
    </citation>
    <scope>NUCLEOTIDE SEQUENCE [LARGE SCALE GENOMIC DNA]</scope>
    <source>
        <strain evidence="2 3">2DFW10M-5</strain>
    </source>
</reference>
<dbReference type="Proteomes" id="UP000275069">
    <property type="component" value="Chromosome"/>
</dbReference>
<dbReference type="RefSeq" id="WP_120790430.1">
    <property type="nucleotide sequence ID" value="NZ_CP032624.1"/>
</dbReference>
<dbReference type="EMBL" id="CP032624">
    <property type="protein sequence ID" value="AYG04902.1"/>
    <property type="molecule type" value="Genomic_DNA"/>
</dbReference>
<feature type="transmembrane region" description="Helical" evidence="1">
    <location>
        <begin position="33"/>
        <end position="51"/>
    </location>
</feature>
<keyword evidence="1" id="KW-0472">Membrane</keyword>
<dbReference type="KEGG" id="gry:D7I44_16140"/>
<evidence type="ECO:0000256" key="1">
    <source>
        <dbReference type="SAM" id="Phobius"/>
    </source>
</evidence>
<organism evidence="2 3">
    <name type="scientific">Gryllotalpicola protaetiae</name>
    <dbReference type="NCBI Taxonomy" id="2419771"/>
    <lineage>
        <taxon>Bacteria</taxon>
        <taxon>Bacillati</taxon>
        <taxon>Actinomycetota</taxon>
        <taxon>Actinomycetes</taxon>
        <taxon>Micrococcales</taxon>
        <taxon>Microbacteriaceae</taxon>
        <taxon>Gryllotalpicola</taxon>
    </lineage>
</organism>
<name>A0A387BQS4_9MICO</name>
<sequence>MDNATAGIGLVWIWLALLSGGYARTRGRGAWAWFVWTLVFGPFAALLLVTWPPVEKKEPEKEPVAR</sequence>
<dbReference type="AlphaFoldDB" id="A0A387BQS4"/>
<evidence type="ECO:0000313" key="2">
    <source>
        <dbReference type="EMBL" id="AYG04902.1"/>
    </source>
</evidence>
<dbReference type="OrthoDB" id="6053908at2"/>
<gene>
    <name evidence="2" type="ORF">D7I44_16140</name>
</gene>